<evidence type="ECO:0000256" key="3">
    <source>
        <dbReference type="ARBA" id="ARBA00023163"/>
    </source>
</evidence>
<evidence type="ECO:0000256" key="4">
    <source>
        <dbReference type="PROSITE-ProRule" id="PRU00335"/>
    </source>
</evidence>
<gene>
    <name evidence="6" type="ordered locus">Mspyr1_25560</name>
</gene>
<protein>
    <submittedName>
        <fullName evidence="6">Transcriptional regulator</fullName>
    </submittedName>
</protein>
<evidence type="ECO:0000313" key="7">
    <source>
        <dbReference type="Proteomes" id="UP000008916"/>
    </source>
</evidence>
<keyword evidence="1" id="KW-0805">Transcription regulation</keyword>
<dbReference type="KEGG" id="msp:Mspyr1_25560"/>
<dbReference type="InterPro" id="IPR009057">
    <property type="entry name" value="Homeodomain-like_sf"/>
</dbReference>
<keyword evidence="7" id="KW-1185">Reference proteome</keyword>
<dbReference type="InterPro" id="IPR011075">
    <property type="entry name" value="TetR_C"/>
</dbReference>
<dbReference type="SUPFAM" id="SSF46689">
    <property type="entry name" value="Homeodomain-like"/>
    <property type="match status" value="1"/>
</dbReference>
<dbReference type="RefSeq" id="WP_013471587.1">
    <property type="nucleotide sequence ID" value="NC_014814.1"/>
</dbReference>
<dbReference type="Gene3D" id="1.10.10.60">
    <property type="entry name" value="Homeodomain-like"/>
    <property type="match status" value="1"/>
</dbReference>
<evidence type="ECO:0000259" key="5">
    <source>
        <dbReference type="PROSITE" id="PS50977"/>
    </source>
</evidence>
<dbReference type="InterPro" id="IPR050109">
    <property type="entry name" value="HTH-type_TetR-like_transc_reg"/>
</dbReference>
<name>E6TK45_MYCSR</name>
<dbReference type="PROSITE" id="PS50977">
    <property type="entry name" value="HTH_TETR_2"/>
    <property type="match status" value="1"/>
</dbReference>
<feature type="domain" description="HTH tetR-type" evidence="5">
    <location>
        <begin position="13"/>
        <end position="73"/>
    </location>
</feature>
<sequence>MEEVNRRGRPRSQATHDAILDAVCDILVTGGYSEVSMDRVATAAGVGKHSLYRRWASKAPLVAEAVMNAYGQQSPLLLPDTGDVEADLREWLLGQARYFGVERNAALSRALAVASADDAGDREALDLQLAGPHRDALLRRLHAAAAGGEIRADTDVEAVTEALIGAMLYRIFNRAKTVDETIKVFNGILDALMRGVRCAENVESRGAHRPGGDDRC</sequence>
<dbReference type="Gene3D" id="1.10.357.10">
    <property type="entry name" value="Tetracycline Repressor, domain 2"/>
    <property type="match status" value="1"/>
</dbReference>
<proteinExistence type="predicted"/>
<dbReference type="InterPro" id="IPR036271">
    <property type="entry name" value="Tet_transcr_reg_TetR-rel_C_sf"/>
</dbReference>
<dbReference type="SUPFAM" id="SSF48498">
    <property type="entry name" value="Tetracyclin repressor-like, C-terminal domain"/>
    <property type="match status" value="1"/>
</dbReference>
<dbReference type="PANTHER" id="PTHR30055">
    <property type="entry name" value="HTH-TYPE TRANSCRIPTIONAL REGULATOR RUTR"/>
    <property type="match status" value="1"/>
</dbReference>
<dbReference type="GO" id="GO:0003700">
    <property type="term" value="F:DNA-binding transcription factor activity"/>
    <property type="evidence" value="ECO:0007669"/>
    <property type="project" value="TreeGrafter"/>
</dbReference>
<dbReference type="Pfam" id="PF00440">
    <property type="entry name" value="TetR_N"/>
    <property type="match status" value="1"/>
</dbReference>
<evidence type="ECO:0000256" key="2">
    <source>
        <dbReference type="ARBA" id="ARBA00023125"/>
    </source>
</evidence>
<evidence type="ECO:0000256" key="1">
    <source>
        <dbReference type="ARBA" id="ARBA00023015"/>
    </source>
</evidence>
<feature type="DNA-binding region" description="H-T-H motif" evidence="4">
    <location>
        <begin position="36"/>
        <end position="55"/>
    </location>
</feature>
<dbReference type="Pfam" id="PF16859">
    <property type="entry name" value="TetR_C_11"/>
    <property type="match status" value="1"/>
</dbReference>
<dbReference type="HOGENOM" id="CLU_069356_25_6_11"/>
<dbReference type="InterPro" id="IPR001647">
    <property type="entry name" value="HTH_TetR"/>
</dbReference>
<evidence type="ECO:0000313" key="6">
    <source>
        <dbReference type="EMBL" id="ADT99190.1"/>
    </source>
</evidence>
<keyword evidence="2 4" id="KW-0238">DNA-binding</keyword>
<dbReference type="EMBL" id="CP002385">
    <property type="protein sequence ID" value="ADT99190.1"/>
    <property type="molecule type" value="Genomic_DNA"/>
</dbReference>
<reference evidence="6 7" key="1">
    <citation type="journal article" date="2011" name="Stand. Genomic Sci.">
        <title>Complete genome sequence of Mycobacterium sp. strain (Spyr1) and reclassification to Mycobacterium gilvum Spyr1.</title>
        <authorList>
            <person name="Kallimanis A."/>
            <person name="Karabika E."/>
            <person name="Mavromatis K."/>
            <person name="Lapidus A."/>
            <person name="Labutti K.M."/>
            <person name="Liolios K."/>
            <person name="Ivanova N."/>
            <person name="Goodwin L."/>
            <person name="Woyke T."/>
            <person name="Velentzas A.D."/>
            <person name="Perisynakis A."/>
            <person name="Ouzounis C.C."/>
            <person name="Kyrpides N.C."/>
            <person name="Koukkou A.I."/>
            <person name="Drainas C."/>
        </authorList>
    </citation>
    <scope>NUCLEOTIDE SEQUENCE [LARGE SCALE GENOMIC DNA]</scope>
    <source>
        <strain evidence="7">DSM 45189 / LMG 24558 / Spyr1</strain>
    </source>
</reference>
<dbReference type="Proteomes" id="UP000008916">
    <property type="component" value="Chromosome"/>
</dbReference>
<keyword evidence="3" id="KW-0804">Transcription</keyword>
<accession>E6TK45</accession>
<dbReference type="GO" id="GO:0000976">
    <property type="term" value="F:transcription cis-regulatory region binding"/>
    <property type="evidence" value="ECO:0007669"/>
    <property type="project" value="TreeGrafter"/>
</dbReference>
<dbReference type="PRINTS" id="PR00455">
    <property type="entry name" value="HTHTETR"/>
</dbReference>
<dbReference type="AlphaFoldDB" id="E6TK45"/>
<organism evidence="6 7">
    <name type="scientific">Mycolicibacterium gilvum (strain DSM 45189 / LMG 24558 / Spyr1)</name>
    <name type="common">Mycobacterium gilvum</name>
    <dbReference type="NCBI Taxonomy" id="278137"/>
    <lineage>
        <taxon>Bacteria</taxon>
        <taxon>Bacillati</taxon>
        <taxon>Actinomycetota</taxon>
        <taxon>Actinomycetes</taxon>
        <taxon>Mycobacteriales</taxon>
        <taxon>Mycobacteriaceae</taxon>
        <taxon>Mycolicibacterium</taxon>
    </lineage>
</organism>
<dbReference type="PANTHER" id="PTHR30055:SF148">
    <property type="entry name" value="TETR-FAMILY TRANSCRIPTIONAL REGULATOR"/>
    <property type="match status" value="1"/>
</dbReference>